<protein>
    <submittedName>
        <fullName evidence="1">Uncharacterized protein</fullName>
    </submittedName>
</protein>
<gene>
    <name evidence="1" type="ORF">GCM10020369_78120</name>
</gene>
<sequence length="82" mass="8926">MAGKRDRLSGGIDQLAAEIEEFGGGRGYGHGSTRCRVSLCAVSIQVSRSKRLTWRCQRLMPVWSVTYPMATRTSGGMCSNSV</sequence>
<evidence type="ECO:0000313" key="1">
    <source>
        <dbReference type="EMBL" id="GAA3397536.1"/>
    </source>
</evidence>
<accession>A0ABP6TC36</accession>
<dbReference type="Proteomes" id="UP001501676">
    <property type="component" value="Unassembled WGS sequence"/>
</dbReference>
<organism evidence="1 2">
    <name type="scientific">Cryptosporangium minutisporangium</name>
    <dbReference type="NCBI Taxonomy" id="113569"/>
    <lineage>
        <taxon>Bacteria</taxon>
        <taxon>Bacillati</taxon>
        <taxon>Actinomycetota</taxon>
        <taxon>Actinomycetes</taxon>
        <taxon>Cryptosporangiales</taxon>
        <taxon>Cryptosporangiaceae</taxon>
        <taxon>Cryptosporangium</taxon>
    </lineage>
</organism>
<comment type="caution">
    <text evidence="1">The sequence shown here is derived from an EMBL/GenBank/DDBJ whole genome shotgun (WGS) entry which is preliminary data.</text>
</comment>
<name>A0ABP6TC36_9ACTN</name>
<keyword evidence="2" id="KW-1185">Reference proteome</keyword>
<evidence type="ECO:0000313" key="2">
    <source>
        <dbReference type="Proteomes" id="UP001501676"/>
    </source>
</evidence>
<proteinExistence type="predicted"/>
<reference evidence="2" key="1">
    <citation type="journal article" date="2019" name="Int. J. Syst. Evol. Microbiol.">
        <title>The Global Catalogue of Microorganisms (GCM) 10K type strain sequencing project: providing services to taxonomists for standard genome sequencing and annotation.</title>
        <authorList>
            <consortium name="The Broad Institute Genomics Platform"/>
            <consortium name="The Broad Institute Genome Sequencing Center for Infectious Disease"/>
            <person name="Wu L."/>
            <person name="Ma J."/>
        </authorList>
    </citation>
    <scope>NUCLEOTIDE SEQUENCE [LARGE SCALE GENOMIC DNA]</scope>
    <source>
        <strain evidence="2">JCM 9458</strain>
    </source>
</reference>
<dbReference type="EMBL" id="BAAAYN010000066">
    <property type="protein sequence ID" value="GAA3397536.1"/>
    <property type="molecule type" value="Genomic_DNA"/>
</dbReference>